<accession>D0S8Q0</accession>
<gene>
    <name evidence="2" type="ORF">HMPREF0016_00855</name>
</gene>
<protein>
    <submittedName>
        <fullName evidence="2">Uncharacterized protein</fullName>
    </submittedName>
</protein>
<evidence type="ECO:0000313" key="3">
    <source>
        <dbReference type="Proteomes" id="UP000012047"/>
    </source>
</evidence>
<dbReference type="EMBL" id="GG704964">
    <property type="protein sequence ID" value="EEY97772.1"/>
    <property type="molecule type" value="Genomic_DNA"/>
</dbReference>
<sequence>MNDDLNEYIEMRQELEVMTHAELVEEVINRMKFQQQIVIDNWNENKELRKEVQDSRRFLESTSENFKKWNEDLDEIVAKGLYWKRSFYVLLVLMIIVLIHSFIQT</sequence>
<keyword evidence="1" id="KW-0812">Transmembrane</keyword>
<proteinExistence type="predicted"/>
<keyword evidence="1" id="KW-1133">Transmembrane helix</keyword>
<organism evidence="2 3">
    <name type="scientific">Acinetobacter johnsonii SH046</name>
    <dbReference type="NCBI Taxonomy" id="575586"/>
    <lineage>
        <taxon>Bacteria</taxon>
        <taxon>Pseudomonadati</taxon>
        <taxon>Pseudomonadota</taxon>
        <taxon>Gammaproteobacteria</taxon>
        <taxon>Moraxellales</taxon>
        <taxon>Moraxellaceae</taxon>
        <taxon>Acinetobacter</taxon>
    </lineage>
</organism>
<reference evidence="3" key="1">
    <citation type="journal article" date="2012" name="PLoS ONE">
        <title>The success of Acinetobacter species; genetic, metabolic and virulence attributes.</title>
        <authorList>
            <person name="Peleg A.Y."/>
            <person name="de Breij A."/>
            <person name="Adams M.D."/>
            <person name="Cerqueira G.M."/>
            <person name="Mocali S."/>
            <person name="Galardini M."/>
            <person name="Nibbering P.H."/>
            <person name="Earl A.M."/>
            <person name="Ward D.V."/>
            <person name="Paterson D.L."/>
            <person name="Seifert H."/>
            <person name="Dijkshoorn L."/>
        </authorList>
    </citation>
    <scope>NUCLEOTIDE SEQUENCE [LARGE SCALE GENOMIC DNA]</scope>
    <source>
        <strain evidence="3">SH046</strain>
    </source>
</reference>
<evidence type="ECO:0000256" key="1">
    <source>
        <dbReference type="SAM" id="Phobius"/>
    </source>
</evidence>
<dbReference type="RefSeq" id="WP_005400102.1">
    <property type="nucleotide sequence ID" value="NZ_GG704964.1"/>
</dbReference>
<dbReference type="Proteomes" id="UP000012047">
    <property type="component" value="Unassembled WGS sequence"/>
</dbReference>
<dbReference type="eggNOG" id="ENOG5032ADY">
    <property type="taxonomic scope" value="Bacteria"/>
</dbReference>
<dbReference type="AlphaFoldDB" id="D0S8Q0"/>
<evidence type="ECO:0000313" key="2">
    <source>
        <dbReference type="EMBL" id="EEY97772.1"/>
    </source>
</evidence>
<dbReference type="HOGENOM" id="CLU_2230620_0_0_6"/>
<name>D0S8Q0_ACIJO</name>
<keyword evidence="1" id="KW-0472">Membrane</keyword>
<feature type="transmembrane region" description="Helical" evidence="1">
    <location>
        <begin position="86"/>
        <end position="103"/>
    </location>
</feature>